<sequence>MDGPTRTTTTLSAFHSLPVNEDATTSDHAHLSLIPSSSSKASSVNVNGNRMPSPNSSPQFTLTAGSPRRCSPPCSSPSPFASVHLAALLEILAQKSAADGAICLVYAAANRSPLVSFAHPYLPTITAVLYSLGAELGRPRREAHCSPGCSSPGPSARRDGTPLFFGLSGGPCGVCAV</sequence>
<name>A0A2N6N977_BEABA</name>
<comment type="caution">
    <text evidence="2">The sequence shown here is derived from an EMBL/GenBank/DDBJ whole genome shotgun (WGS) entry which is preliminary data.</text>
</comment>
<evidence type="ECO:0000313" key="2">
    <source>
        <dbReference type="EMBL" id="PMB63833.1"/>
    </source>
</evidence>
<accession>A0A2N6N977</accession>
<evidence type="ECO:0000256" key="1">
    <source>
        <dbReference type="SAM" id="MobiDB-lite"/>
    </source>
</evidence>
<dbReference type="EMBL" id="MRVG01000016">
    <property type="protein sequence ID" value="PMB63833.1"/>
    <property type="molecule type" value="Genomic_DNA"/>
</dbReference>
<feature type="region of interest" description="Disordered" evidence="1">
    <location>
        <begin position="36"/>
        <end position="68"/>
    </location>
</feature>
<evidence type="ECO:0000313" key="3">
    <source>
        <dbReference type="Proteomes" id="UP000235728"/>
    </source>
</evidence>
<organism evidence="2 3">
    <name type="scientific">Beauveria bassiana</name>
    <name type="common">White muscardine disease fungus</name>
    <name type="synonym">Tritirachium shiotae</name>
    <dbReference type="NCBI Taxonomy" id="176275"/>
    <lineage>
        <taxon>Eukaryota</taxon>
        <taxon>Fungi</taxon>
        <taxon>Dikarya</taxon>
        <taxon>Ascomycota</taxon>
        <taxon>Pezizomycotina</taxon>
        <taxon>Sordariomycetes</taxon>
        <taxon>Hypocreomycetidae</taxon>
        <taxon>Hypocreales</taxon>
        <taxon>Cordycipitaceae</taxon>
        <taxon>Beauveria</taxon>
    </lineage>
</organism>
<proteinExistence type="predicted"/>
<feature type="compositionally biased region" description="Polar residues" evidence="1">
    <location>
        <begin position="44"/>
        <end position="64"/>
    </location>
</feature>
<reference evidence="2 3" key="1">
    <citation type="journal article" date="2016" name="Appl. Microbiol. Biotechnol.">
        <title>Characterization of T-DNA insertion mutants with decreased virulence in the entomopathogenic fungus Beauveria bassiana JEF-007.</title>
        <authorList>
            <person name="Kim S."/>
            <person name="Lee S.J."/>
            <person name="Nai Y.S."/>
            <person name="Yu J.S."/>
            <person name="Lee M.R."/>
            <person name="Yang Y.T."/>
            <person name="Kim J.S."/>
        </authorList>
    </citation>
    <scope>NUCLEOTIDE SEQUENCE [LARGE SCALE GENOMIC DNA]</scope>
    <source>
        <strain evidence="2 3">JEF-007</strain>
    </source>
</reference>
<protein>
    <submittedName>
        <fullName evidence="2">Uncharacterized protein</fullName>
    </submittedName>
</protein>
<dbReference type="Proteomes" id="UP000235728">
    <property type="component" value="Unassembled WGS sequence"/>
</dbReference>
<gene>
    <name evidence="2" type="ORF">BM221_010304</name>
</gene>
<dbReference type="AlphaFoldDB" id="A0A2N6N977"/>